<keyword evidence="1" id="KW-0812">Transmembrane</keyword>
<organism evidence="2 3">
    <name type="scientific">Larsenimonas suaedae</name>
    <dbReference type="NCBI Taxonomy" id="1851019"/>
    <lineage>
        <taxon>Bacteria</taxon>
        <taxon>Pseudomonadati</taxon>
        <taxon>Pseudomonadota</taxon>
        <taxon>Gammaproteobacteria</taxon>
        <taxon>Oceanospirillales</taxon>
        <taxon>Halomonadaceae</taxon>
        <taxon>Larsenimonas</taxon>
    </lineage>
</organism>
<keyword evidence="3" id="KW-1185">Reference proteome</keyword>
<protein>
    <recommendedName>
        <fullName evidence="4">TMhelix containing protein</fullName>
    </recommendedName>
</protein>
<proteinExistence type="predicted"/>
<keyword evidence="1" id="KW-1133">Transmembrane helix</keyword>
<reference evidence="2 3" key="1">
    <citation type="submission" date="2023-04" db="EMBL/GenBank/DDBJ databases">
        <title>A long-awaited taxogenomic arrangement of the family Halomonadaceae.</title>
        <authorList>
            <person name="De La Haba R."/>
            <person name="Chuvochina M."/>
            <person name="Wittouck S."/>
            <person name="Arahal D.R."/>
            <person name="Sanchez-Porro C."/>
            <person name="Hugenholtz P."/>
            <person name="Ventosa A."/>
        </authorList>
    </citation>
    <scope>NUCLEOTIDE SEQUENCE [LARGE SCALE GENOMIC DNA]</scope>
    <source>
        <strain evidence="2 3">DSM 22428</strain>
    </source>
</reference>
<evidence type="ECO:0008006" key="4">
    <source>
        <dbReference type="Google" id="ProtNLM"/>
    </source>
</evidence>
<dbReference type="RefSeq" id="WP_251590950.1">
    <property type="nucleotide sequence ID" value="NZ_JAMLJI010000001.1"/>
</dbReference>
<sequence length="175" mass="19281">MNWSDIGSIVSKTAPALGIALGGPMGGAIGTALASLLGADPTPESVKAAIEQDPEWALRAKELEADLQKHTLADKADARAMQVAELQQEDTLSKQFIYWFASVWSVFTMFYVSMISFMGVDESSQRFADTVLGFMLGTLIAAMIQFFFGSSRRDQEREKFESVARTFKDISDYDK</sequence>
<gene>
    <name evidence="2" type="ORF">QC825_04515</name>
</gene>
<accession>A0ABU1GUU0</accession>
<name>A0ABU1GUU0_9GAMM</name>
<evidence type="ECO:0000313" key="3">
    <source>
        <dbReference type="Proteomes" id="UP001269375"/>
    </source>
</evidence>
<keyword evidence="1" id="KW-0472">Membrane</keyword>
<dbReference type="EMBL" id="JARWAO010000002">
    <property type="protein sequence ID" value="MDR5895341.1"/>
    <property type="molecule type" value="Genomic_DNA"/>
</dbReference>
<dbReference type="Proteomes" id="UP001269375">
    <property type="component" value="Unassembled WGS sequence"/>
</dbReference>
<evidence type="ECO:0000256" key="1">
    <source>
        <dbReference type="SAM" id="Phobius"/>
    </source>
</evidence>
<feature type="transmembrane region" description="Helical" evidence="1">
    <location>
        <begin position="96"/>
        <end position="119"/>
    </location>
</feature>
<evidence type="ECO:0000313" key="2">
    <source>
        <dbReference type="EMBL" id="MDR5895341.1"/>
    </source>
</evidence>
<feature type="transmembrane region" description="Helical" evidence="1">
    <location>
        <begin position="131"/>
        <end position="149"/>
    </location>
</feature>
<comment type="caution">
    <text evidence="2">The sequence shown here is derived from an EMBL/GenBank/DDBJ whole genome shotgun (WGS) entry which is preliminary data.</text>
</comment>